<proteinExistence type="predicted"/>
<keyword evidence="3" id="KW-1185">Reference proteome</keyword>
<keyword evidence="1" id="KW-0812">Transmembrane</keyword>
<reference evidence="2 3" key="1">
    <citation type="submission" date="2014-11" db="EMBL/GenBank/DDBJ databases">
        <title>Pan-genome of Gallibacterium spp.</title>
        <authorList>
            <person name="Kudirkiene E."/>
            <person name="Bojesen A.M."/>
        </authorList>
    </citation>
    <scope>NUCLEOTIDE SEQUENCE [LARGE SCALE GENOMIC DNA]</scope>
    <source>
        <strain evidence="2 3">F150</strain>
    </source>
</reference>
<feature type="transmembrane region" description="Helical" evidence="1">
    <location>
        <begin position="6"/>
        <end position="26"/>
    </location>
</feature>
<evidence type="ECO:0000256" key="1">
    <source>
        <dbReference type="SAM" id="Phobius"/>
    </source>
</evidence>
<gene>
    <name evidence="2" type="ORF">QS62_10485</name>
</gene>
<evidence type="ECO:0000313" key="3">
    <source>
        <dbReference type="Proteomes" id="UP000092649"/>
    </source>
</evidence>
<organism evidence="2 3">
    <name type="scientific">Gallibacterium salpingitidis</name>
    <dbReference type="NCBI Taxonomy" id="505341"/>
    <lineage>
        <taxon>Bacteria</taxon>
        <taxon>Pseudomonadati</taxon>
        <taxon>Pseudomonadota</taxon>
        <taxon>Gammaproteobacteria</taxon>
        <taxon>Pasteurellales</taxon>
        <taxon>Pasteurellaceae</taxon>
        <taxon>Gallibacterium</taxon>
    </lineage>
</organism>
<comment type="caution">
    <text evidence="2">The sequence shown here is derived from an EMBL/GenBank/DDBJ whole genome shotgun (WGS) entry which is preliminary data.</text>
</comment>
<dbReference type="Proteomes" id="UP000092649">
    <property type="component" value="Unassembled WGS sequence"/>
</dbReference>
<keyword evidence="1" id="KW-0472">Membrane</keyword>
<keyword evidence="1" id="KW-1133">Transmembrane helix</keyword>
<accession>A0A1A7NPJ4</accession>
<name>A0A1A7NPJ4_9PAST</name>
<feature type="transmembrane region" description="Helical" evidence="1">
    <location>
        <begin position="47"/>
        <end position="68"/>
    </location>
</feature>
<protein>
    <submittedName>
        <fullName evidence="2">Uncharacterized protein</fullName>
    </submittedName>
</protein>
<dbReference type="EMBL" id="JTJL01000062">
    <property type="protein sequence ID" value="OBW91525.1"/>
    <property type="molecule type" value="Genomic_DNA"/>
</dbReference>
<dbReference type="AlphaFoldDB" id="A0A1A7NPJ4"/>
<evidence type="ECO:0000313" key="2">
    <source>
        <dbReference type="EMBL" id="OBW91525.1"/>
    </source>
</evidence>
<sequence>MLKKIFYTFFLFVFLYISLLIAYCLLRMIDFFYTGDFIFERIIFYKIFLNSLLATFLMILTAKIGRIFGLK</sequence>